<keyword evidence="3" id="KW-0206">Cytoskeleton</keyword>
<keyword evidence="7" id="KW-1185">Reference proteome</keyword>
<comment type="caution">
    <text evidence="6">The sequence shown here is derived from an EMBL/GenBank/DDBJ whole genome shotgun (WGS) entry which is preliminary data.</text>
</comment>
<dbReference type="PANTHER" id="PTHR46126">
    <property type="entry name" value="DYNACTIN SUBUNIT 5"/>
    <property type="match status" value="1"/>
</dbReference>
<evidence type="ECO:0000313" key="6">
    <source>
        <dbReference type="EMBL" id="KAG5473055.1"/>
    </source>
</evidence>
<organism evidence="6 7">
    <name type="scientific">Leishmania enriettii</name>
    <dbReference type="NCBI Taxonomy" id="5663"/>
    <lineage>
        <taxon>Eukaryota</taxon>
        <taxon>Discoba</taxon>
        <taxon>Euglenozoa</taxon>
        <taxon>Kinetoplastea</taxon>
        <taxon>Metakinetoplastina</taxon>
        <taxon>Trypanosomatida</taxon>
        <taxon>Trypanosomatidae</taxon>
        <taxon>Leishmaniinae</taxon>
        <taxon>Leishmania</taxon>
    </lineage>
</organism>
<dbReference type="RefSeq" id="XP_067690814.1">
    <property type="nucleotide sequence ID" value="XM_067834711.1"/>
</dbReference>
<dbReference type="InterPro" id="IPR047125">
    <property type="entry name" value="DCTN5"/>
</dbReference>
<evidence type="ECO:0000256" key="1">
    <source>
        <dbReference type="ARBA" id="ARBA00004245"/>
    </source>
</evidence>
<evidence type="ECO:0000256" key="4">
    <source>
        <dbReference type="ARBA" id="ARBA00034706"/>
    </source>
</evidence>
<gene>
    <name evidence="6" type="ORF">CUR178_02971</name>
</gene>
<dbReference type="AlphaFoldDB" id="A0A836GW91"/>
<dbReference type="SUPFAM" id="SSF51161">
    <property type="entry name" value="Trimeric LpxA-like enzymes"/>
    <property type="match status" value="1"/>
</dbReference>
<comment type="subcellular location">
    <subcellularLocation>
        <location evidence="1">Cytoplasm</location>
        <location evidence="1">Cytoskeleton</location>
    </subcellularLocation>
</comment>
<dbReference type="Proteomes" id="UP000674179">
    <property type="component" value="Chromosome 30"/>
</dbReference>
<dbReference type="InterPro" id="IPR011004">
    <property type="entry name" value="Trimer_LpxA-like_sf"/>
</dbReference>
<dbReference type="EMBL" id="JAFHKP010000030">
    <property type="protein sequence ID" value="KAG5473055.1"/>
    <property type="molecule type" value="Genomic_DNA"/>
</dbReference>
<dbReference type="Pfam" id="PF21711">
    <property type="entry name" value="DCTN5"/>
    <property type="match status" value="1"/>
</dbReference>
<accession>A0A836GW91</accession>
<evidence type="ECO:0000256" key="5">
    <source>
        <dbReference type="ARBA" id="ARBA00034865"/>
    </source>
</evidence>
<protein>
    <recommendedName>
        <fullName evidence="5">Dynactin subunit 5</fullName>
    </recommendedName>
</protein>
<sequence>MQLQSGNARLVPPLMTSGALNPLIVRHARGCITSDSKEADRVTGSGLTNLYDDRDGTSSIAEGAYVDSGAVVHTDMTEFSIGAYFFVCAGAVMRPPVRVYLNQLSACAEPRVHVGSFVYVGEQVVCEAAEIGHMVRLDAQCVVSTGAHLSDGVWLLARTWVPPEVTLSPYTVYAGVPAAPVRKLNARSYQLLHMEFLRRRREASRRDVLLSSAPK</sequence>
<dbReference type="Gene3D" id="2.160.10.10">
    <property type="entry name" value="Hexapeptide repeat proteins"/>
    <property type="match status" value="1"/>
</dbReference>
<name>A0A836GW91_LEIEN</name>
<dbReference type="PANTHER" id="PTHR46126:SF1">
    <property type="entry name" value="DYNACTIN SUBUNIT 5"/>
    <property type="match status" value="1"/>
</dbReference>
<dbReference type="GeneID" id="94170221"/>
<evidence type="ECO:0000256" key="3">
    <source>
        <dbReference type="ARBA" id="ARBA00023212"/>
    </source>
</evidence>
<dbReference type="KEGG" id="lenr:94170221"/>
<reference evidence="6 7" key="1">
    <citation type="submission" date="2021-02" db="EMBL/GenBank/DDBJ databases">
        <title>Leishmania (Mundinia) enrietti genome sequencing and assembly.</title>
        <authorList>
            <person name="Almutairi H."/>
            <person name="Gatherer D."/>
        </authorList>
    </citation>
    <scope>NUCLEOTIDE SEQUENCE [LARGE SCALE GENOMIC DNA]</scope>
    <source>
        <strain evidence="6">CUR178</strain>
    </source>
</reference>
<comment type="similarity">
    <text evidence="4">Belongs to the dynactin subunits 5/6 family. Dynactin subunit 5 subfamily.</text>
</comment>
<evidence type="ECO:0000256" key="2">
    <source>
        <dbReference type="ARBA" id="ARBA00022490"/>
    </source>
</evidence>
<keyword evidence="2" id="KW-0963">Cytoplasm</keyword>
<proteinExistence type="inferred from homology"/>
<evidence type="ECO:0000313" key="7">
    <source>
        <dbReference type="Proteomes" id="UP000674179"/>
    </source>
</evidence>
<dbReference type="OrthoDB" id="417208at2759"/>
<dbReference type="GO" id="GO:0005869">
    <property type="term" value="C:dynactin complex"/>
    <property type="evidence" value="ECO:0007669"/>
    <property type="project" value="TreeGrafter"/>
</dbReference>